<reference evidence="3" key="1">
    <citation type="submission" date="2022-11" db="EMBL/GenBank/DDBJ databases">
        <authorList>
            <person name="Kikuchi T."/>
        </authorList>
    </citation>
    <scope>NUCLEOTIDE SEQUENCE</scope>
    <source>
        <strain evidence="3">PS1010</strain>
    </source>
</reference>
<feature type="transmembrane region" description="Helical" evidence="1">
    <location>
        <begin position="7"/>
        <end position="28"/>
    </location>
</feature>
<gene>
    <name evidence="3" type="ORF">CAMP_LOCUS5551</name>
</gene>
<sequence length="257" mass="29128">MCVKTFLISLIFIILIVNCKIVVFYGIYNSASESVPNNNLNWFECVCWCQETNACLLVFWNESSQNCNVVYSNSSKYLANMYYTNEETDNEIALKTNFSNCYDAIEFLKNRYISCQSGYSRKFRLDYTVCMKRLKYASSLSFSQAVENCENEGAYITGSENNNERISIANIYNDYVKTNSSTWIGLTRNNQGNFVWTDPWITGNGSIVWADGHPIDGNHCASLQSNTSLFQSNNCDSSPCNSLTYCPSIVMCVKLIG</sequence>
<evidence type="ECO:0000256" key="1">
    <source>
        <dbReference type="SAM" id="Phobius"/>
    </source>
</evidence>
<dbReference type="InterPro" id="IPR016186">
    <property type="entry name" value="C-type_lectin-like/link_sf"/>
</dbReference>
<keyword evidence="1" id="KW-1133">Transmembrane helix</keyword>
<dbReference type="SMART" id="SM00034">
    <property type="entry name" value="CLECT"/>
    <property type="match status" value="1"/>
</dbReference>
<accession>A0A9P1MWJ5</accession>
<dbReference type="InterPro" id="IPR006583">
    <property type="entry name" value="PAN-3_domain"/>
</dbReference>
<dbReference type="Gene3D" id="3.10.100.10">
    <property type="entry name" value="Mannose-Binding Protein A, subunit A"/>
    <property type="match status" value="1"/>
</dbReference>
<evidence type="ECO:0000313" key="4">
    <source>
        <dbReference type="Proteomes" id="UP001152747"/>
    </source>
</evidence>
<dbReference type="Proteomes" id="UP001152747">
    <property type="component" value="Unassembled WGS sequence"/>
</dbReference>
<keyword evidence="4" id="KW-1185">Reference proteome</keyword>
<proteinExistence type="predicted"/>
<dbReference type="Pfam" id="PF00059">
    <property type="entry name" value="Lectin_C"/>
    <property type="match status" value="1"/>
</dbReference>
<dbReference type="SUPFAM" id="SSF56436">
    <property type="entry name" value="C-type lectin-like"/>
    <property type="match status" value="1"/>
</dbReference>
<name>A0A9P1MWJ5_9PELO</name>
<dbReference type="EMBL" id="CANHGI010000002">
    <property type="protein sequence ID" value="CAI5442914.1"/>
    <property type="molecule type" value="Genomic_DNA"/>
</dbReference>
<dbReference type="InterPro" id="IPR016187">
    <property type="entry name" value="CTDL_fold"/>
</dbReference>
<dbReference type="InterPro" id="IPR001304">
    <property type="entry name" value="C-type_lectin-like"/>
</dbReference>
<feature type="domain" description="C-type lectin" evidence="2">
    <location>
        <begin position="130"/>
        <end position="236"/>
    </location>
</feature>
<organism evidence="3 4">
    <name type="scientific">Caenorhabditis angaria</name>
    <dbReference type="NCBI Taxonomy" id="860376"/>
    <lineage>
        <taxon>Eukaryota</taxon>
        <taxon>Metazoa</taxon>
        <taxon>Ecdysozoa</taxon>
        <taxon>Nematoda</taxon>
        <taxon>Chromadorea</taxon>
        <taxon>Rhabditida</taxon>
        <taxon>Rhabditina</taxon>
        <taxon>Rhabditomorpha</taxon>
        <taxon>Rhabditoidea</taxon>
        <taxon>Rhabditidae</taxon>
        <taxon>Peloderinae</taxon>
        <taxon>Caenorhabditis</taxon>
    </lineage>
</organism>
<dbReference type="PROSITE" id="PS50041">
    <property type="entry name" value="C_TYPE_LECTIN_2"/>
    <property type="match status" value="1"/>
</dbReference>
<keyword evidence="1" id="KW-0472">Membrane</keyword>
<dbReference type="OrthoDB" id="7357196at2759"/>
<comment type="caution">
    <text evidence="3">The sequence shown here is derived from an EMBL/GenBank/DDBJ whole genome shotgun (WGS) entry which is preliminary data.</text>
</comment>
<protein>
    <recommendedName>
        <fullName evidence="2">C-type lectin domain-containing protein</fullName>
    </recommendedName>
</protein>
<dbReference type="Pfam" id="PF08277">
    <property type="entry name" value="PAN_3"/>
    <property type="match status" value="1"/>
</dbReference>
<dbReference type="AlphaFoldDB" id="A0A9P1MWJ5"/>
<dbReference type="PANTHER" id="PTHR23124">
    <property type="entry name" value="C-TYPE LECTIN DOMAIN-CONTAINING PROTEIN-RELATED-RELATED"/>
    <property type="match status" value="1"/>
</dbReference>
<dbReference type="CDD" id="cd00037">
    <property type="entry name" value="CLECT"/>
    <property type="match status" value="1"/>
</dbReference>
<keyword evidence="1" id="KW-0812">Transmembrane</keyword>
<evidence type="ECO:0000313" key="3">
    <source>
        <dbReference type="EMBL" id="CAI5442914.1"/>
    </source>
</evidence>
<evidence type="ECO:0000259" key="2">
    <source>
        <dbReference type="PROSITE" id="PS50041"/>
    </source>
</evidence>